<dbReference type="SUPFAM" id="SSF47384">
    <property type="entry name" value="Homodimeric domain of signal transducing histidine kinase"/>
    <property type="match status" value="1"/>
</dbReference>
<protein>
    <recommendedName>
        <fullName evidence="2">histidine kinase</fullName>
        <ecNumber evidence="2">2.7.13.3</ecNumber>
    </recommendedName>
</protein>
<dbReference type="InterPro" id="IPR035965">
    <property type="entry name" value="PAS-like_dom_sf"/>
</dbReference>
<evidence type="ECO:0000256" key="2">
    <source>
        <dbReference type="ARBA" id="ARBA00012438"/>
    </source>
</evidence>
<dbReference type="InterPro" id="IPR052162">
    <property type="entry name" value="Sensor_kinase/Photoreceptor"/>
</dbReference>
<evidence type="ECO:0000256" key="3">
    <source>
        <dbReference type="ARBA" id="ARBA00022553"/>
    </source>
</evidence>
<dbReference type="SUPFAM" id="SSF55785">
    <property type="entry name" value="PYP-like sensor domain (PAS domain)"/>
    <property type="match status" value="2"/>
</dbReference>
<dbReference type="PANTHER" id="PTHR43304">
    <property type="entry name" value="PHYTOCHROME-LIKE PROTEIN CPH1"/>
    <property type="match status" value="1"/>
</dbReference>
<reference evidence="8" key="1">
    <citation type="submission" date="2020-09" db="EMBL/GenBank/DDBJ databases">
        <title>Pelobacter alkaliphilus sp. nov., a novel anaerobic arsenate-reducing bacterium from terrestrial mud volcano.</title>
        <authorList>
            <person name="Khomyakova M.A."/>
            <person name="Merkel A.Y."/>
            <person name="Slobodkin A.I."/>
        </authorList>
    </citation>
    <scope>NUCLEOTIDE SEQUENCE</scope>
    <source>
        <strain evidence="8">M08fum</strain>
    </source>
</reference>
<dbReference type="SMART" id="SM00091">
    <property type="entry name" value="PAS"/>
    <property type="match status" value="2"/>
</dbReference>
<dbReference type="InterPro" id="IPR000014">
    <property type="entry name" value="PAS"/>
</dbReference>
<evidence type="ECO:0000313" key="9">
    <source>
        <dbReference type="Proteomes" id="UP000632828"/>
    </source>
</evidence>
<dbReference type="SMART" id="SM00387">
    <property type="entry name" value="HATPase_c"/>
    <property type="match status" value="1"/>
</dbReference>
<comment type="caution">
    <text evidence="8">The sequence shown here is derived from an EMBL/GenBank/DDBJ whole genome shotgun (WGS) entry which is preliminary data.</text>
</comment>
<comment type="catalytic activity">
    <reaction evidence="1">
        <text>ATP + protein L-histidine = ADP + protein N-phospho-L-histidine.</text>
        <dbReference type="EC" id="2.7.13.3"/>
    </reaction>
</comment>
<dbReference type="InterPro" id="IPR001610">
    <property type="entry name" value="PAC"/>
</dbReference>
<dbReference type="Gene3D" id="3.30.565.10">
    <property type="entry name" value="Histidine kinase-like ATPase, C-terminal domain"/>
    <property type="match status" value="1"/>
</dbReference>
<dbReference type="PANTHER" id="PTHR43304:SF1">
    <property type="entry name" value="PAC DOMAIN-CONTAINING PROTEIN"/>
    <property type="match status" value="1"/>
</dbReference>
<keyword evidence="5" id="KW-0418">Kinase</keyword>
<dbReference type="GO" id="GO:0000155">
    <property type="term" value="F:phosphorelay sensor kinase activity"/>
    <property type="evidence" value="ECO:0007669"/>
    <property type="project" value="InterPro"/>
</dbReference>
<dbReference type="EMBL" id="JACWUN010000013">
    <property type="protein sequence ID" value="MBD1401244.1"/>
    <property type="molecule type" value="Genomic_DNA"/>
</dbReference>
<feature type="domain" description="Histidine kinase" evidence="7">
    <location>
        <begin position="518"/>
        <end position="732"/>
    </location>
</feature>
<evidence type="ECO:0000256" key="1">
    <source>
        <dbReference type="ARBA" id="ARBA00000085"/>
    </source>
</evidence>
<evidence type="ECO:0000259" key="7">
    <source>
        <dbReference type="PROSITE" id="PS50109"/>
    </source>
</evidence>
<dbReference type="PRINTS" id="PR00344">
    <property type="entry name" value="BCTRLSENSOR"/>
</dbReference>
<keyword evidence="9" id="KW-1185">Reference proteome</keyword>
<dbReference type="FunFam" id="3.30.565.10:FF:000006">
    <property type="entry name" value="Sensor histidine kinase WalK"/>
    <property type="match status" value="1"/>
</dbReference>
<accession>A0A8J6R6C9</accession>
<proteinExistence type="predicted"/>
<sequence>MSPEPISMTEQLRRRAEDLLAQASEHSLPADIDDISKLHQELAIHQAELELQNEELRHTQLSLQKVRDRYVELYEYAPVGYVLLDATGIIRHTNATWRTMLKRPDDDFRGIPFAETLMESDARVFLSRFRSLFHNPADKHIELQIKRHQTKPFYAHITAKRTISEGTKNDNNELMIIVSDISERKQTELYRDIGREILQILNEPIDLKESIQRVLTTLKIRTKVDAVGLRLLEGEDFPYFAQDGFPADFLQTENILLEHSKDGGVCRDKDGNVCLECTCGLVISGKTDASNPLFTKGGSCWSNNSFSLLDLTSDQDPRMHPRNNCIHQGYASVALIPVRTKERIVGLIQLNDKRQDRFTLEIIEMLEDIAAHIGSALMRKQAEGALRESEERFKALHNASFGGIAIHDQGLILDCNQGLSDISGFGLDELMGMDGLLLIAEQSRDAVMNYIRSGYEKPYEAFGLRKNGEEYPLQLEARRIPYHGKMVCIVEFRDITENKQARLALDQKNQEMEQFVYSVSHDLKSPLVTVKTFAGMLQQDLLGGDQQQINDDLNYIERGADKMQRLLDALLQYSRIGTGDSPAQCLSADQQVQDCLGALAGIIQQHQIQVSTGKLSCLLHGDPMHFGQIWQNLIENAVKYRGNQLRPHIEIGATQEGQDVVFYVRDNGMGIAPEHSERIFNLFSQLNPGSDGSGLGLALVKKIVSIYQGRIWVESAGEGQGSCFNFTLPEATIHTETTT</sequence>
<dbReference type="Pfam" id="PF01590">
    <property type="entry name" value="GAF"/>
    <property type="match status" value="1"/>
</dbReference>
<dbReference type="AlphaFoldDB" id="A0A8J6R6C9"/>
<dbReference type="InterPro" id="IPR003594">
    <property type="entry name" value="HATPase_dom"/>
</dbReference>
<dbReference type="CDD" id="cd00130">
    <property type="entry name" value="PAS"/>
    <property type="match status" value="1"/>
</dbReference>
<dbReference type="NCBIfam" id="TIGR00229">
    <property type="entry name" value="sensory_box"/>
    <property type="match status" value="2"/>
</dbReference>
<dbReference type="Gene3D" id="3.30.450.40">
    <property type="match status" value="1"/>
</dbReference>
<dbReference type="Pfam" id="PF13426">
    <property type="entry name" value="PAS_9"/>
    <property type="match status" value="2"/>
</dbReference>
<dbReference type="SUPFAM" id="SSF55781">
    <property type="entry name" value="GAF domain-like"/>
    <property type="match status" value="1"/>
</dbReference>
<keyword evidence="6" id="KW-0175">Coiled coil</keyword>
<evidence type="ECO:0000256" key="4">
    <source>
        <dbReference type="ARBA" id="ARBA00022679"/>
    </source>
</evidence>
<dbReference type="InterPro" id="IPR005467">
    <property type="entry name" value="His_kinase_dom"/>
</dbReference>
<dbReference type="PROSITE" id="PS50109">
    <property type="entry name" value="HIS_KIN"/>
    <property type="match status" value="1"/>
</dbReference>
<dbReference type="SMART" id="SM00086">
    <property type="entry name" value="PAC"/>
    <property type="match status" value="2"/>
</dbReference>
<evidence type="ECO:0000256" key="5">
    <source>
        <dbReference type="ARBA" id="ARBA00022777"/>
    </source>
</evidence>
<dbReference type="Pfam" id="PF00512">
    <property type="entry name" value="HisKA"/>
    <property type="match status" value="1"/>
</dbReference>
<dbReference type="InterPro" id="IPR003661">
    <property type="entry name" value="HisK_dim/P_dom"/>
</dbReference>
<dbReference type="CDD" id="cd00082">
    <property type="entry name" value="HisKA"/>
    <property type="match status" value="1"/>
</dbReference>
<dbReference type="InterPro" id="IPR036890">
    <property type="entry name" value="HATPase_C_sf"/>
</dbReference>
<dbReference type="SMART" id="SM00388">
    <property type="entry name" value="HisKA"/>
    <property type="match status" value="1"/>
</dbReference>
<dbReference type="Gene3D" id="1.10.287.130">
    <property type="match status" value="1"/>
</dbReference>
<dbReference type="InterPro" id="IPR029016">
    <property type="entry name" value="GAF-like_dom_sf"/>
</dbReference>
<dbReference type="InterPro" id="IPR003018">
    <property type="entry name" value="GAF"/>
</dbReference>
<organism evidence="8 9">
    <name type="scientific">Pelovirga terrestris</name>
    <dbReference type="NCBI Taxonomy" id="2771352"/>
    <lineage>
        <taxon>Bacteria</taxon>
        <taxon>Pseudomonadati</taxon>
        <taxon>Thermodesulfobacteriota</taxon>
        <taxon>Desulfuromonadia</taxon>
        <taxon>Geobacterales</taxon>
        <taxon>Geobacteraceae</taxon>
        <taxon>Pelovirga</taxon>
    </lineage>
</organism>
<dbReference type="Gene3D" id="3.30.450.20">
    <property type="entry name" value="PAS domain"/>
    <property type="match status" value="2"/>
</dbReference>
<gene>
    <name evidence="8" type="ORF">ICT70_11210</name>
</gene>
<dbReference type="Pfam" id="PF02518">
    <property type="entry name" value="HATPase_c"/>
    <property type="match status" value="1"/>
</dbReference>
<name>A0A8J6R6C9_9BACT</name>
<dbReference type="SUPFAM" id="SSF55874">
    <property type="entry name" value="ATPase domain of HSP90 chaperone/DNA topoisomerase II/histidine kinase"/>
    <property type="match status" value="1"/>
</dbReference>
<dbReference type="RefSeq" id="WP_191156644.1">
    <property type="nucleotide sequence ID" value="NZ_JACWUN010000013.1"/>
</dbReference>
<keyword evidence="3" id="KW-0597">Phosphoprotein</keyword>
<evidence type="ECO:0000256" key="6">
    <source>
        <dbReference type="SAM" id="Coils"/>
    </source>
</evidence>
<evidence type="ECO:0000313" key="8">
    <source>
        <dbReference type="EMBL" id="MBD1401244.1"/>
    </source>
</evidence>
<dbReference type="InterPro" id="IPR036097">
    <property type="entry name" value="HisK_dim/P_sf"/>
</dbReference>
<dbReference type="InterPro" id="IPR004358">
    <property type="entry name" value="Sig_transdc_His_kin-like_C"/>
</dbReference>
<keyword evidence="4" id="KW-0808">Transferase</keyword>
<feature type="coiled-coil region" evidence="6">
    <location>
        <begin position="35"/>
        <end position="69"/>
    </location>
</feature>
<dbReference type="EC" id="2.7.13.3" evidence="2"/>
<dbReference type="Proteomes" id="UP000632828">
    <property type="component" value="Unassembled WGS sequence"/>
</dbReference>
<dbReference type="SMART" id="SM00065">
    <property type="entry name" value="GAF"/>
    <property type="match status" value="1"/>
</dbReference>